<accession>A0AAW0J404</accession>
<sequence length="277" mass="31096">MMMSLCKKSVHSFFNPTTSLDTTMNDPHKLSYNQCHSQISSSPSSFLSGGLGLITANDTQHSPNVLESSSIKASSSSPPSSPCSSPPPKKDPSGNSSFFLDDIGDGIVDGLMSCTESLGFESSDERRVEVDRNDDINGNDEGGVCSRKMRRSRMKFGEVKKFPPPLSSLNHNGTRSFFLRAVRKDGRLELTEVRLDRAETLCASREDGRLRLHLIQDCIEEEQEEENLELEQEEEEKEMVEEEKEDEEEEEKMLEMVAYDVSQLKFWCGYNSRVSGE</sequence>
<dbReference type="Pfam" id="PF11250">
    <property type="entry name" value="FAF"/>
    <property type="match status" value="1"/>
</dbReference>
<evidence type="ECO:0000313" key="5">
    <source>
        <dbReference type="Proteomes" id="UP000237347"/>
    </source>
</evidence>
<feature type="region of interest" description="Disordered" evidence="2">
    <location>
        <begin position="223"/>
        <end position="252"/>
    </location>
</feature>
<dbReference type="InterPro" id="IPR046431">
    <property type="entry name" value="FAF_dom"/>
</dbReference>
<evidence type="ECO:0000259" key="3">
    <source>
        <dbReference type="Pfam" id="PF11250"/>
    </source>
</evidence>
<keyword evidence="5" id="KW-1185">Reference proteome</keyword>
<proteinExistence type="inferred from homology"/>
<dbReference type="Proteomes" id="UP000237347">
    <property type="component" value="Unassembled WGS sequence"/>
</dbReference>
<comment type="similarity">
    <text evidence="1">Belongs to the fantastic four family.</text>
</comment>
<dbReference type="PANTHER" id="PTHR33155">
    <property type="entry name" value="FANTASTIC FOUR-LIKE PROTEIN (DUF3049)"/>
    <property type="match status" value="1"/>
</dbReference>
<gene>
    <name evidence="4" type="ORF">CFP56_037631</name>
</gene>
<dbReference type="AlphaFoldDB" id="A0AAW0J404"/>
<feature type="region of interest" description="Disordered" evidence="2">
    <location>
        <begin position="122"/>
        <end position="145"/>
    </location>
</feature>
<comment type="caution">
    <text evidence="4">The sequence shown here is derived from an EMBL/GenBank/DDBJ whole genome shotgun (WGS) entry which is preliminary data.</text>
</comment>
<feature type="compositionally biased region" description="Basic and acidic residues" evidence="2">
    <location>
        <begin position="123"/>
        <end position="135"/>
    </location>
</feature>
<dbReference type="PANTHER" id="PTHR33155:SF27">
    <property type="entry name" value="FANTASTIC FOUR-LIKE PROTEIN (DUF3049)"/>
    <property type="match status" value="1"/>
</dbReference>
<feature type="compositionally biased region" description="Polar residues" evidence="2">
    <location>
        <begin position="58"/>
        <end position="67"/>
    </location>
</feature>
<feature type="domain" description="FAF" evidence="3">
    <location>
        <begin position="161"/>
        <end position="214"/>
    </location>
</feature>
<evidence type="ECO:0000256" key="2">
    <source>
        <dbReference type="SAM" id="MobiDB-lite"/>
    </source>
</evidence>
<feature type="compositionally biased region" description="Low complexity" evidence="2">
    <location>
        <begin position="68"/>
        <end position="78"/>
    </location>
</feature>
<evidence type="ECO:0000313" key="4">
    <source>
        <dbReference type="EMBL" id="KAK7821524.1"/>
    </source>
</evidence>
<protein>
    <recommendedName>
        <fullName evidence="3">FAF domain-containing protein</fullName>
    </recommendedName>
</protein>
<feature type="region of interest" description="Disordered" evidence="2">
    <location>
        <begin position="58"/>
        <end position="98"/>
    </location>
</feature>
<evidence type="ECO:0000256" key="1">
    <source>
        <dbReference type="ARBA" id="ARBA00008690"/>
    </source>
</evidence>
<dbReference type="InterPro" id="IPR021410">
    <property type="entry name" value="FAF"/>
</dbReference>
<organism evidence="4 5">
    <name type="scientific">Quercus suber</name>
    <name type="common">Cork oak</name>
    <dbReference type="NCBI Taxonomy" id="58331"/>
    <lineage>
        <taxon>Eukaryota</taxon>
        <taxon>Viridiplantae</taxon>
        <taxon>Streptophyta</taxon>
        <taxon>Embryophyta</taxon>
        <taxon>Tracheophyta</taxon>
        <taxon>Spermatophyta</taxon>
        <taxon>Magnoliopsida</taxon>
        <taxon>eudicotyledons</taxon>
        <taxon>Gunneridae</taxon>
        <taxon>Pentapetalae</taxon>
        <taxon>rosids</taxon>
        <taxon>fabids</taxon>
        <taxon>Fagales</taxon>
        <taxon>Fagaceae</taxon>
        <taxon>Quercus</taxon>
    </lineage>
</organism>
<dbReference type="EMBL" id="PKMF04000700">
    <property type="protein sequence ID" value="KAK7821524.1"/>
    <property type="molecule type" value="Genomic_DNA"/>
</dbReference>
<reference evidence="4 5" key="1">
    <citation type="journal article" date="2018" name="Sci. Data">
        <title>The draft genome sequence of cork oak.</title>
        <authorList>
            <person name="Ramos A.M."/>
            <person name="Usie A."/>
            <person name="Barbosa P."/>
            <person name="Barros P.M."/>
            <person name="Capote T."/>
            <person name="Chaves I."/>
            <person name="Simoes F."/>
            <person name="Abreu I."/>
            <person name="Carrasquinho I."/>
            <person name="Faro C."/>
            <person name="Guimaraes J.B."/>
            <person name="Mendonca D."/>
            <person name="Nobrega F."/>
            <person name="Rodrigues L."/>
            <person name="Saibo N.J.M."/>
            <person name="Varela M.C."/>
            <person name="Egas C."/>
            <person name="Matos J."/>
            <person name="Miguel C.M."/>
            <person name="Oliveira M.M."/>
            <person name="Ricardo C.P."/>
            <person name="Goncalves S."/>
        </authorList>
    </citation>
    <scope>NUCLEOTIDE SEQUENCE [LARGE SCALE GENOMIC DNA]</scope>
    <source>
        <strain evidence="5">cv. HL8</strain>
    </source>
</reference>
<name>A0AAW0J404_QUESU</name>